<evidence type="ECO:0000256" key="6">
    <source>
        <dbReference type="ARBA" id="ARBA00023170"/>
    </source>
</evidence>
<evidence type="ECO:0000256" key="8">
    <source>
        <dbReference type="SAM" id="Phobius"/>
    </source>
</evidence>
<comment type="subcellular location">
    <subcellularLocation>
        <location evidence="1">Cell membrane</location>
        <topology evidence="1">Multi-pass membrane protein</topology>
    </subcellularLocation>
</comment>
<evidence type="ECO:0000256" key="1">
    <source>
        <dbReference type="ARBA" id="ARBA00004651"/>
    </source>
</evidence>
<evidence type="ECO:0000256" key="5">
    <source>
        <dbReference type="ARBA" id="ARBA00023136"/>
    </source>
</evidence>
<dbReference type="AlphaFoldDB" id="A0A1B3P5F6"/>
<name>A0A1B3P5F6_EOGHI</name>
<dbReference type="Gene3D" id="1.10.287.70">
    <property type="match status" value="1"/>
</dbReference>
<evidence type="ECO:0000256" key="4">
    <source>
        <dbReference type="ARBA" id="ARBA00022989"/>
    </source>
</evidence>
<dbReference type="GO" id="GO:0005886">
    <property type="term" value="C:plasma membrane"/>
    <property type="evidence" value="ECO:0007669"/>
    <property type="project" value="UniProtKB-SubCell"/>
</dbReference>
<reference evidence="9" key="1">
    <citation type="journal article" date="2016" name="BMC Genomics">
        <title>Antennal transcriptome analysis and expression profiles of odorant binding proteins in Eogystia hippophaecolus (Lepidoptera: Cossidae).</title>
        <authorList>
            <person name="Hu P."/>
            <person name="Tao J."/>
            <person name="Cui M."/>
            <person name="Gao C."/>
            <person name="Lu P."/>
            <person name="Luo Y."/>
        </authorList>
    </citation>
    <scope>NUCLEOTIDE SEQUENCE</scope>
</reference>
<keyword evidence="4 8" id="KW-1133">Transmembrane helix</keyword>
<feature type="transmembrane region" description="Helical" evidence="8">
    <location>
        <begin position="6"/>
        <end position="27"/>
    </location>
</feature>
<evidence type="ECO:0000256" key="7">
    <source>
        <dbReference type="ARBA" id="ARBA00023180"/>
    </source>
</evidence>
<dbReference type="PANTHER" id="PTHR42643">
    <property type="entry name" value="IONOTROPIC RECEPTOR 20A-RELATED"/>
    <property type="match status" value="1"/>
</dbReference>
<evidence type="ECO:0000256" key="3">
    <source>
        <dbReference type="ARBA" id="ARBA00022692"/>
    </source>
</evidence>
<dbReference type="InterPro" id="IPR052192">
    <property type="entry name" value="Insect_Ionotropic_Sensory_Rcpt"/>
</dbReference>
<evidence type="ECO:0000313" key="9">
    <source>
        <dbReference type="EMBL" id="AOG12849.1"/>
    </source>
</evidence>
<keyword evidence="6 9" id="KW-0675">Receptor</keyword>
<organism evidence="9">
    <name type="scientific">Eogystia hippophaecolus</name>
    <name type="common">Moth</name>
    <name type="synonym">Holcocerus hippophaecolus</name>
    <dbReference type="NCBI Taxonomy" id="1206364"/>
    <lineage>
        <taxon>Eukaryota</taxon>
        <taxon>Metazoa</taxon>
        <taxon>Ecdysozoa</taxon>
        <taxon>Arthropoda</taxon>
        <taxon>Hexapoda</taxon>
        <taxon>Insecta</taxon>
        <taxon>Pterygota</taxon>
        <taxon>Neoptera</taxon>
        <taxon>Endopterygota</taxon>
        <taxon>Lepidoptera</taxon>
        <taxon>Glossata</taxon>
        <taxon>Ditrysia</taxon>
        <taxon>Cossoidea</taxon>
        <taxon>Cossidae</taxon>
        <taxon>Cossinae</taxon>
        <taxon>Eogystia</taxon>
    </lineage>
</organism>
<protein>
    <submittedName>
        <fullName evidence="9">Ionotropic receptor</fullName>
    </submittedName>
</protein>
<keyword evidence="2" id="KW-1003">Cell membrane</keyword>
<dbReference type="SUPFAM" id="SSF53850">
    <property type="entry name" value="Periplasmic binding protein-like II"/>
    <property type="match status" value="1"/>
</dbReference>
<keyword evidence="7" id="KW-0325">Glycoprotein</keyword>
<feature type="transmembrane region" description="Helical" evidence="8">
    <location>
        <begin position="568"/>
        <end position="592"/>
    </location>
</feature>
<keyword evidence="5 8" id="KW-0472">Membrane</keyword>
<keyword evidence="3 8" id="KW-0812">Transmembrane</keyword>
<dbReference type="EMBL" id="KX655900">
    <property type="protein sequence ID" value="AOG12849.1"/>
    <property type="molecule type" value="mRNA"/>
</dbReference>
<dbReference type="PANTHER" id="PTHR42643:SF32">
    <property type="entry name" value="IONOTROPIC RECEPTOR 31A, ISOFORM C-RELATED"/>
    <property type="match status" value="1"/>
</dbReference>
<sequence>MSIANILLLILAGVPTYWTTMLVQAIADFFKYKIINTVIVLSCWSSNDRVKFMRQLSDHGLIATISCDPTILDYVQNHHFQGILYVKQVNDSLLEKVNPVYFSNWYKWLVISDEAPSSLHATRYDADVVLIESSKRIMARATGNNEIMSTAAIKQTIYFNDVYVHPRNGASLNPWAVWTGTLEVTHERERILRRLDLKKYPLRIATPVGHYSEDTYNGTFEEYLADNTMPERDSATRCGHAASSLILESLKATEVLTPTLLWATELNNSSMMLRVASGTAEISGSILRVLPERIKRLDYVMPIWPFSVGFTYLAERASSSNMFVEPFSPGVWWTCLAIAVLLSFAQRLTAREPMEKEGAYIAVLATWLQQDASAVPEGASGRWTFIVLSVCSMLVHAYYTSAIVSALMSTGRSGPDSLKALGDSKYAIASEDYDYMRYTMFGMETNWDDLEYLKKKKMHSNFYQNIERGVELIREGNTAFHTEYNHIYPHLRTFNDEHLCKLAYVDTIPEIMTWITTTKRCQWTDVLRTAGGWLNEVGLVKRLVSRWRIRPPPCRASLLAERVKFGDVAPVLCLTAIGAIASLILLGLEIIFAKWTGSKYRNSPVSDVADVASGDENINK</sequence>
<accession>A0A1B3P5F6</accession>
<proteinExistence type="evidence at transcript level"/>
<evidence type="ECO:0000256" key="2">
    <source>
        <dbReference type="ARBA" id="ARBA00022475"/>
    </source>
</evidence>